<dbReference type="FunFam" id="3.50.80.10:FF:000001">
    <property type="entry name" value="D-aminoacyl-tRNA deacylase"/>
    <property type="match status" value="1"/>
</dbReference>
<dbReference type="EMBL" id="CP097119">
    <property type="protein sequence ID" value="USS89583.1"/>
    <property type="molecule type" value="Genomic_DNA"/>
</dbReference>
<dbReference type="PANTHER" id="PTHR10472:SF5">
    <property type="entry name" value="D-AMINOACYL-TRNA DEACYLASE 1"/>
    <property type="match status" value="1"/>
</dbReference>
<dbReference type="GO" id="GO:0106026">
    <property type="term" value="F:Gly-tRNA(Ala) deacylase activity"/>
    <property type="evidence" value="ECO:0007669"/>
    <property type="project" value="UniProtKB-UniRule"/>
</dbReference>
<dbReference type="Pfam" id="PF02580">
    <property type="entry name" value="Tyr_Deacylase"/>
    <property type="match status" value="1"/>
</dbReference>
<comment type="function">
    <text evidence="5">An aminoacyl-tRNA editing enzyme that deacylates mischarged D-aminoacyl-tRNAs. Also deacylates mischarged glycyl-tRNA(Ala), protecting cells against glycine mischarging by AlaRS. Acts via tRNA-based rather than protein-based catalysis; rejects L-amino acids rather than detecting D-amino acids in the active site. By recycling D-aminoacyl-tRNA to D-amino acids and free tRNA molecules, this enzyme counteracts the toxicity associated with the formation of D-aminoacyl-tRNA entities in vivo and helps enforce protein L-homochirality.</text>
</comment>
<dbReference type="PANTHER" id="PTHR10472">
    <property type="entry name" value="D-TYROSYL-TRNA TYR DEACYLASE"/>
    <property type="match status" value="1"/>
</dbReference>
<dbReference type="NCBIfam" id="TIGR00256">
    <property type="entry name" value="D-aminoacyl-tRNA deacylase"/>
    <property type="match status" value="1"/>
</dbReference>
<dbReference type="GO" id="GO:0019478">
    <property type="term" value="P:D-amino acid catabolic process"/>
    <property type="evidence" value="ECO:0007669"/>
    <property type="project" value="UniProtKB-UniRule"/>
</dbReference>
<gene>
    <name evidence="5 6" type="primary">dtd</name>
    <name evidence="6" type="ORF">M3M40_02000</name>
</gene>
<proteinExistence type="inferred from homology"/>
<dbReference type="EC" id="3.1.1.-" evidence="5"/>
<evidence type="ECO:0000256" key="3">
    <source>
        <dbReference type="ARBA" id="ARBA00022555"/>
    </source>
</evidence>
<dbReference type="SUPFAM" id="SSF69500">
    <property type="entry name" value="DTD-like"/>
    <property type="match status" value="1"/>
</dbReference>
<comment type="catalytic activity">
    <reaction evidence="5">
        <text>glycyl-tRNA(Ala) + H2O = tRNA(Ala) + glycine + H(+)</text>
        <dbReference type="Rhea" id="RHEA:53744"/>
        <dbReference type="Rhea" id="RHEA-COMP:9657"/>
        <dbReference type="Rhea" id="RHEA-COMP:13640"/>
        <dbReference type="ChEBI" id="CHEBI:15377"/>
        <dbReference type="ChEBI" id="CHEBI:15378"/>
        <dbReference type="ChEBI" id="CHEBI:57305"/>
        <dbReference type="ChEBI" id="CHEBI:78442"/>
        <dbReference type="ChEBI" id="CHEBI:78522"/>
    </reaction>
</comment>
<accession>A0A9Q8ZUL7</accession>
<sequence length="150" mass="16232">MKLVIQRVQRAAVRIDEQEVGAIQTGFLILVGAEAGDNQATVQHLAQKVAKLRVFEDEAGKMNLNIKQVDGAVLSVSQFTLLADLQHGNRPSFKQAGAPAEANHNYQWFNAALADQGLPVATGEFGADMQVELVNDGPATFLMDYQEPNA</sequence>
<dbReference type="InterPro" id="IPR003732">
    <property type="entry name" value="Daa-tRNA_deacyls_DTD"/>
</dbReference>
<evidence type="ECO:0000256" key="2">
    <source>
        <dbReference type="ARBA" id="ARBA00022490"/>
    </source>
</evidence>
<evidence type="ECO:0000256" key="1">
    <source>
        <dbReference type="ARBA" id="ARBA00009673"/>
    </source>
</evidence>
<dbReference type="Gene3D" id="3.50.80.10">
    <property type="entry name" value="D-tyrosyl-tRNA(Tyr) deacylase"/>
    <property type="match status" value="1"/>
</dbReference>
<organism evidence="6 7">
    <name type="scientific">Fructilactobacillus cliffordii</name>
    <dbReference type="NCBI Taxonomy" id="2940299"/>
    <lineage>
        <taxon>Bacteria</taxon>
        <taxon>Bacillati</taxon>
        <taxon>Bacillota</taxon>
        <taxon>Bacilli</taxon>
        <taxon>Lactobacillales</taxon>
        <taxon>Lactobacillaceae</taxon>
        <taxon>Fructilactobacillus</taxon>
    </lineage>
</organism>
<protein>
    <recommendedName>
        <fullName evidence="5">D-aminoacyl-tRNA deacylase</fullName>
        <shortName evidence="5">DTD</shortName>
        <ecNumber evidence="5">3.1.1.96</ecNumber>
    </recommendedName>
    <alternativeName>
        <fullName evidence="5">Gly-tRNA(Ala) deacylase</fullName>
        <ecNumber evidence="5">3.1.1.-</ecNumber>
    </alternativeName>
</protein>
<evidence type="ECO:0000256" key="4">
    <source>
        <dbReference type="ARBA" id="ARBA00022884"/>
    </source>
</evidence>
<evidence type="ECO:0000313" key="7">
    <source>
        <dbReference type="Proteomes" id="UP001055911"/>
    </source>
</evidence>
<comment type="subcellular location">
    <subcellularLocation>
        <location evidence="5">Cytoplasm</location>
    </subcellularLocation>
</comment>
<comment type="catalytic activity">
    <reaction evidence="5">
        <text>a D-aminoacyl-tRNA + H2O = a tRNA + a D-alpha-amino acid + H(+)</text>
        <dbReference type="Rhea" id="RHEA:13953"/>
        <dbReference type="Rhea" id="RHEA-COMP:10123"/>
        <dbReference type="Rhea" id="RHEA-COMP:10124"/>
        <dbReference type="ChEBI" id="CHEBI:15377"/>
        <dbReference type="ChEBI" id="CHEBI:15378"/>
        <dbReference type="ChEBI" id="CHEBI:59871"/>
        <dbReference type="ChEBI" id="CHEBI:78442"/>
        <dbReference type="ChEBI" id="CHEBI:79333"/>
        <dbReference type="EC" id="3.1.1.96"/>
    </reaction>
</comment>
<dbReference type="GO" id="GO:0051500">
    <property type="term" value="F:D-tyrosyl-tRNA(Tyr) deacylase activity"/>
    <property type="evidence" value="ECO:0007669"/>
    <property type="project" value="TreeGrafter"/>
</dbReference>
<evidence type="ECO:0000313" key="6">
    <source>
        <dbReference type="EMBL" id="USS89583.1"/>
    </source>
</evidence>
<comment type="subunit">
    <text evidence="5">Homodimer.</text>
</comment>
<dbReference type="InterPro" id="IPR023509">
    <property type="entry name" value="DTD-like_sf"/>
</dbReference>
<dbReference type="Proteomes" id="UP001055911">
    <property type="component" value="Chromosome"/>
</dbReference>
<keyword evidence="7" id="KW-1185">Reference proteome</keyword>
<keyword evidence="4 5" id="KW-0694">RNA-binding</keyword>
<dbReference type="AlphaFoldDB" id="A0A9Q8ZUL7"/>
<comment type="domain">
    <text evidence="5">A Gly-cisPro motif from one monomer fits into the active site of the other monomer to allow specific chiral rejection of L-amino acids.</text>
</comment>
<feature type="short sequence motif" description="Gly-cisPro motif, important for rejection of L-amino acids" evidence="5">
    <location>
        <begin position="137"/>
        <end position="138"/>
    </location>
</feature>
<dbReference type="EC" id="3.1.1.96" evidence="5"/>
<name>A0A9Q8ZUL7_9LACO</name>
<reference evidence="6" key="1">
    <citation type="submission" date="2022-05" db="EMBL/GenBank/DDBJ databases">
        <authorList>
            <person name="Oliphant S.A."/>
            <person name="Watson-Haigh N.S."/>
            <person name="Sumby K.M."/>
            <person name="Gardner J.M."/>
            <person name="Jiranek V."/>
        </authorList>
    </citation>
    <scope>NUCLEOTIDE SEQUENCE</scope>
    <source>
        <strain evidence="6">KI4_B1</strain>
    </source>
</reference>
<dbReference type="RefSeq" id="WP_252767133.1">
    <property type="nucleotide sequence ID" value="NZ_CP097119.1"/>
</dbReference>
<comment type="similarity">
    <text evidence="1 5">Belongs to the DTD family.</text>
</comment>
<evidence type="ECO:0000256" key="5">
    <source>
        <dbReference type="HAMAP-Rule" id="MF_00518"/>
    </source>
</evidence>
<dbReference type="GO" id="GO:0043908">
    <property type="term" value="F:Ser(Gly)-tRNA(Ala) hydrolase activity"/>
    <property type="evidence" value="ECO:0007669"/>
    <property type="project" value="UniProtKB-UniRule"/>
</dbReference>
<keyword evidence="2 5" id="KW-0963">Cytoplasm</keyword>
<keyword evidence="3 5" id="KW-0820">tRNA-binding</keyword>
<dbReference type="GO" id="GO:0000049">
    <property type="term" value="F:tRNA binding"/>
    <property type="evidence" value="ECO:0007669"/>
    <property type="project" value="UniProtKB-UniRule"/>
</dbReference>
<keyword evidence="5 6" id="KW-0378">Hydrolase</keyword>
<dbReference type="HAMAP" id="MF_00518">
    <property type="entry name" value="Deacylase_Dtd"/>
    <property type="match status" value="1"/>
</dbReference>
<dbReference type="GO" id="GO:0005737">
    <property type="term" value="C:cytoplasm"/>
    <property type="evidence" value="ECO:0007669"/>
    <property type="project" value="UniProtKB-SubCell"/>
</dbReference>